<dbReference type="OrthoDB" id="425925at2759"/>
<dbReference type="STRING" id="1116229.S3CLR2"/>
<dbReference type="AlphaFoldDB" id="S3CLR2"/>
<organism evidence="2 3">
    <name type="scientific">Glarea lozoyensis (strain ATCC 20868 / MF5171)</name>
    <dbReference type="NCBI Taxonomy" id="1116229"/>
    <lineage>
        <taxon>Eukaryota</taxon>
        <taxon>Fungi</taxon>
        <taxon>Dikarya</taxon>
        <taxon>Ascomycota</taxon>
        <taxon>Pezizomycotina</taxon>
        <taxon>Leotiomycetes</taxon>
        <taxon>Helotiales</taxon>
        <taxon>Helotiaceae</taxon>
        <taxon>Glarea</taxon>
    </lineage>
</organism>
<evidence type="ECO:0000313" key="2">
    <source>
        <dbReference type="EMBL" id="EPE27432.1"/>
    </source>
</evidence>
<dbReference type="KEGG" id="glz:GLAREA_04223"/>
<feature type="signal peptide" evidence="1">
    <location>
        <begin position="1"/>
        <end position="17"/>
    </location>
</feature>
<evidence type="ECO:0000313" key="3">
    <source>
        <dbReference type="Proteomes" id="UP000016922"/>
    </source>
</evidence>
<dbReference type="Proteomes" id="UP000016922">
    <property type="component" value="Unassembled WGS sequence"/>
</dbReference>
<dbReference type="EMBL" id="KE145369">
    <property type="protein sequence ID" value="EPE27432.1"/>
    <property type="molecule type" value="Genomic_DNA"/>
</dbReference>
<evidence type="ECO:0000256" key="1">
    <source>
        <dbReference type="SAM" id="SignalP"/>
    </source>
</evidence>
<proteinExistence type="predicted"/>
<protein>
    <submittedName>
        <fullName evidence="2">Phosphoglycerate mutase family protein, putative</fullName>
    </submittedName>
</protein>
<dbReference type="OMA" id="ICWEHKA"/>
<gene>
    <name evidence="2" type="ORF">GLAREA_04223</name>
</gene>
<name>S3CLR2_GLAL2</name>
<sequence length="174" mass="18588">MLLTTLLILALTATASATPTVYLIRHGEKPADGGDGLTIQGQQRAQCLRTVFGNASQYNIGKILAQTPKANGKRTRPLLTVQPVAADLGITVDTSCDRDDPDCVADAVAKFEKKGSGKNVLVCWEHDALSDIVGSLGMKKPLSYPDESFNLIWTDPKPYKSVTAVTSENCPGLD</sequence>
<dbReference type="GeneID" id="19463278"/>
<dbReference type="RefSeq" id="XP_008084791.1">
    <property type="nucleotide sequence ID" value="XM_008086600.1"/>
</dbReference>
<keyword evidence="1" id="KW-0732">Signal</keyword>
<keyword evidence="3" id="KW-1185">Reference proteome</keyword>
<accession>S3CLR2</accession>
<feature type="chain" id="PRO_5004507392" evidence="1">
    <location>
        <begin position="18"/>
        <end position="174"/>
    </location>
</feature>
<reference evidence="2 3" key="1">
    <citation type="journal article" date="2013" name="BMC Genomics">
        <title>Genomics-driven discovery of the pneumocandin biosynthetic gene cluster in the fungus Glarea lozoyensis.</title>
        <authorList>
            <person name="Chen L."/>
            <person name="Yue Q."/>
            <person name="Zhang X."/>
            <person name="Xiang M."/>
            <person name="Wang C."/>
            <person name="Li S."/>
            <person name="Che Y."/>
            <person name="Ortiz-Lopez F.J."/>
            <person name="Bills G.F."/>
            <person name="Liu X."/>
            <person name="An Z."/>
        </authorList>
    </citation>
    <scope>NUCLEOTIDE SEQUENCE [LARGE SCALE GENOMIC DNA]</scope>
    <source>
        <strain evidence="3">ATCC 20868 / MF5171</strain>
    </source>
</reference>
<dbReference type="HOGENOM" id="CLU_085795_3_1_1"/>
<dbReference type="eggNOG" id="ENOG502RZAI">
    <property type="taxonomic scope" value="Eukaryota"/>
</dbReference>